<name>A0AA88YUP7_PINIB</name>
<comment type="caution">
    <text evidence="2">The sequence shown here is derived from an EMBL/GenBank/DDBJ whole genome shotgun (WGS) entry which is preliminary data.</text>
</comment>
<evidence type="ECO:0000313" key="2">
    <source>
        <dbReference type="EMBL" id="KAK3105987.1"/>
    </source>
</evidence>
<sequence length="84" mass="9548">MVTLTICDITKADMLPWVWQRLYRAIKTNTASITPSKRFKRGITDSPPTKKSTSDSLNKSKLSKLYGILQSGPKMKYANLRDLE</sequence>
<proteinExistence type="predicted"/>
<keyword evidence="3" id="KW-1185">Reference proteome</keyword>
<dbReference type="EMBL" id="VSWD01000003">
    <property type="protein sequence ID" value="KAK3105987.1"/>
    <property type="molecule type" value="Genomic_DNA"/>
</dbReference>
<organism evidence="2 3">
    <name type="scientific">Pinctada imbricata</name>
    <name type="common">Atlantic pearl-oyster</name>
    <name type="synonym">Pinctada martensii</name>
    <dbReference type="NCBI Taxonomy" id="66713"/>
    <lineage>
        <taxon>Eukaryota</taxon>
        <taxon>Metazoa</taxon>
        <taxon>Spiralia</taxon>
        <taxon>Lophotrochozoa</taxon>
        <taxon>Mollusca</taxon>
        <taxon>Bivalvia</taxon>
        <taxon>Autobranchia</taxon>
        <taxon>Pteriomorphia</taxon>
        <taxon>Pterioida</taxon>
        <taxon>Pterioidea</taxon>
        <taxon>Pteriidae</taxon>
        <taxon>Pinctada</taxon>
    </lineage>
</organism>
<evidence type="ECO:0000256" key="1">
    <source>
        <dbReference type="SAM" id="MobiDB-lite"/>
    </source>
</evidence>
<dbReference type="AlphaFoldDB" id="A0AA88YUP7"/>
<evidence type="ECO:0000313" key="3">
    <source>
        <dbReference type="Proteomes" id="UP001186944"/>
    </source>
</evidence>
<reference evidence="2" key="1">
    <citation type="submission" date="2019-08" db="EMBL/GenBank/DDBJ databases">
        <title>The improved chromosome-level genome for the pearl oyster Pinctada fucata martensii using PacBio sequencing and Hi-C.</title>
        <authorList>
            <person name="Zheng Z."/>
        </authorList>
    </citation>
    <scope>NUCLEOTIDE SEQUENCE</scope>
    <source>
        <strain evidence="2">ZZ-2019</strain>
        <tissue evidence="2">Adductor muscle</tissue>
    </source>
</reference>
<feature type="region of interest" description="Disordered" evidence="1">
    <location>
        <begin position="37"/>
        <end position="58"/>
    </location>
</feature>
<dbReference type="Proteomes" id="UP001186944">
    <property type="component" value="Unassembled WGS sequence"/>
</dbReference>
<gene>
    <name evidence="2" type="ORF">FSP39_010313</name>
</gene>
<accession>A0AA88YUP7</accession>
<protein>
    <submittedName>
        <fullName evidence="2">Uncharacterized protein</fullName>
    </submittedName>
</protein>